<accession>A0A1Y1IVI8</accession>
<keyword evidence="9" id="KW-0472">Membrane</keyword>
<proteinExistence type="inferred from homology"/>
<evidence type="ECO:0000259" key="10">
    <source>
        <dbReference type="Pfam" id="PF13359"/>
    </source>
</evidence>
<evidence type="ECO:0000313" key="11">
    <source>
        <dbReference type="EMBL" id="GAQ93411.1"/>
    </source>
</evidence>
<dbReference type="Proteomes" id="UP000054558">
    <property type="component" value="Unassembled WGS sequence"/>
</dbReference>
<evidence type="ECO:0000256" key="9">
    <source>
        <dbReference type="SAM" id="Phobius"/>
    </source>
</evidence>
<keyword evidence="9" id="KW-1133">Transmembrane helix</keyword>
<dbReference type="STRING" id="105231.A0A1Y1IVI8"/>
<sequence length="360" mass="40462">MASEAVRQVLCVTAMEVVLLIVAAVMYKLAHGTTNNVISDMFGIGSCTVTNILHEFVDAVLSILKPQYLKWPSTLPELRKMASGFMRLRGIPRVVGAIDGSHIPIIAPREWPADYYNRKGYHSILLQGIVDFNSCFWNYDIGWAGSLHDYNLFKRSKAFDRCEDGSLQGFSLVGDAAYQPRTYMLTPFLGCKEGLSRERAFWNFIQSSTRMPVECAFGILKLRWSILLKRLDVDTAFAPNLIACCLVLHNICQVHKDEINEEWYREANEILGAASSMNTPSDVEHQPPPRSNARGPVGTDLGSDGVDLDEDEPVEEKTAYRLGVQYRETLCRLLYDQERAHNASSVGIQVQSEDEMEVDE</sequence>
<feature type="transmembrane region" description="Helical" evidence="9">
    <location>
        <begin position="9"/>
        <end position="30"/>
    </location>
</feature>
<comment type="similarity">
    <text evidence="3">Belongs to the HARBI1 family.</text>
</comment>
<dbReference type="Pfam" id="PF13359">
    <property type="entry name" value="DDE_Tnp_4"/>
    <property type="match status" value="1"/>
</dbReference>
<dbReference type="GO" id="GO:0016787">
    <property type="term" value="F:hydrolase activity"/>
    <property type="evidence" value="ECO:0007669"/>
    <property type="project" value="UniProtKB-KW"/>
</dbReference>
<evidence type="ECO:0000256" key="5">
    <source>
        <dbReference type="ARBA" id="ARBA00022723"/>
    </source>
</evidence>
<keyword evidence="9" id="KW-0812">Transmembrane</keyword>
<dbReference type="InterPro" id="IPR045249">
    <property type="entry name" value="HARBI1-like"/>
</dbReference>
<evidence type="ECO:0000256" key="4">
    <source>
        <dbReference type="ARBA" id="ARBA00022722"/>
    </source>
</evidence>
<protein>
    <recommendedName>
        <fullName evidence="10">DDE Tnp4 domain-containing protein</fullName>
    </recommendedName>
</protein>
<dbReference type="PANTHER" id="PTHR22930">
    <property type="match status" value="1"/>
</dbReference>
<dbReference type="OrthoDB" id="2668416at2759"/>
<dbReference type="OMA" id="HNICEDF"/>
<reference evidence="11 12" key="1">
    <citation type="journal article" date="2014" name="Nat. Commun.">
        <title>Klebsormidium flaccidum genome reveals primary factors for plant terrestrial adaptation.</title>
        <authorList>
            <person name="Hori K."/>
            <person name="Maruyama F."/>
            <person name="Fujisawa T."/>
            <person name="Togashi T."/>
            <person name="Yamamoto N."/>
            <person name="Seo M."/>
            <person name="Sato S."/>
            <person name="Yamada T."/>
            <person name="Mori H."/>
            <person name="Tajima N."/>
            <person name="Moriyama T."/>
            <person name="Ikeuchi M."/>
            <person name="Watanabe M."/>
            <person name="Wada H."/>
            <person name="Kobayashi K."/>
            <person name="Saito M."/>
            <person name="Masuda T."/>
            <person name="Sasaki-Sekimoto Y."/>
            <person name="Mashiguchi K."/>
            <person name="Awai K."/>
            <person name="Shimojima M."/>
            <person name="Masuda S."/>
            <person name="Iwai M."/>
            <person name="Nobusawa T."/>
            <person name="Narise T."/>
            <person name="Kondo S."/>
            <person name="Saito H."/>
            <person name="Sato R."/>
            <person name="Murakawa M."/>
            <person name="Ihara Y."/>
            <person name="Oshima-Yamada Y."/>
            <person name="Ohtaka K."/>
            <person name="Satoh M."/>
            <person name="Sonobe K."/>
            <person name="Ishii M."/>
            <person name="Ohtani R."/>
            <person name="Kanamori-Sato M."/>
            <person name="Honoki R."/>
            <person name="Miyazaki D."/>
            <person name="Mochizuki H."/>
            <person name="Umetsu J."/>
            <person name="Higashi K."/>
            <person name="Shibata D."/>
            <person name="Kamiya Y."/>
            <person name="Sato N."/>
            <person name="Nakamura Y."/>
            <person name="Tabata S."/>
            <person name="Ida S."/>
            <person name="Kurokawa K."/>
            <person name="Ohta H."/>
        </authorList>
    </citation>
    <scope>NUCLEOTIDE SEQUENCE [LARGE SCALE GENOMIC DNA]</scope>
    <source>
        <strain evidence="11 12">NIES-2285</strain>
    </source>
</reference>
<evidence type="ECO:0000256" key="6">
    <source>
        <dbReference type="ARBA" id="ARBA00022801"/>
    </source>
</evidence>
<organism evidence="11 12">
    <name type="scientific">Klebsormidium nitens</name>
    <name type="common">Green alga</name>
    <name type="synonym">Ulothrix nitens</name>
    <dbReference type="NCBI Taxonomy" id="105231"/>
    <lineage>
        <taxon>Eukaryota</taxon>
        <taxon>Viridiplantae</taxon>
        <taxon>Streptophyta</taxon>
        <taxon>Klebsormidiophyceae</taxon>
        <taxon>Klebsormidiales</taxon>
        <taxon>Klebsormidiaceae</taxon>
        <taxon>Klebsormidium</taxon>
    </lineage>
</organism>
<feature type="region of interest" description="Disordered" evidence="8">
    <location>
        <begin position="277"/>
        <end position="314"/>
    </location>
</feature>
<evidence type="ECO:0000256" key="3">
    <source>
        <dbReference type="ARBA" id="ARBA00006958"/>
    </source>
</evidence>
<dbReference type="PANTHER" id="PTHR22930:SF85">
    <property type="entry name" value="GH03217P-RELATED"/>
    <property type="match status" value="1"/>
</dbReference>
<dbReference type="AlphaFoldDB" id="A0A1Y1IVI8"/>
<name>A0A1Y1IVI8_KLENI</name>
<dbReference type="GO" id="GO:0046872">
    <property type="term" value="F:metal ion binding"/>
    <property type="evidence" value="ECO:0007669"/>
    <property type="project" value="UniProtKB-KW"/>
</dbReference>
<feature type="domain" description="DDE Tnp4" evidence="10">
    <location>
        <begin position="98"/>
        <end position="250"/>
    </location>
</feature>
<comment type="subcellular location">
    <subcellularLocation>
        <location evidence="2">Nucleus</location>
    </subcellularLocation>
</comment>
<comment type="cofactor">
    <cofactor evidence="1">
        <name>a divalent metal cation</name>
        <dbReference type="ChEBI" id="CHEBI:60240"/>
    </cofactor>
</comment>
<gene>
    <name evidence="11" type="ORF">KFL_015080010</name>
</gene>
<dbReference type="GO" id="GO:0004518">
    <property type="term" value="F:nuclease activity"/>
    <property type="evidence" value="ECO:0007669"/>
    <property type="project" value="UniProtKB-KW"/>
</dbReference>
<keyword evidence="5" id="KW-0479">Metal-binding</keyword>
<evidence type="ECO:0000256" key="7">
    <source>
        <dbReference type="ARBA" id="ARBA00023242"/>
    </source>
</evidence>
<evidence type="ECO:0000256" key="1">
    <source>
        <dbReference type="ARBA" id="ARBA00001968"/>
    </source>
</evidence>
<dbReference type="InterPro" id="IPR027806">
    <property type="entry name" value="HARBI1_dom"/>
</dbReference>
<keyword evidence="7" id="KW-0539">Nucleus</keyword>
<keyword evidence="6" id="KW-0378">Hydrolase</keyword>
<keyword evidence="4" id="KW-0540">Nuclease</keyword>
<dbReference type="EMBL" id="DF238457">
    <property type="protein sequence ID" value="GAQ93411.1"/>
    <property type="molecule type" value="Genomic_DNA"/>
</dbReference>
<keyword evidence="12" id="KW-1185">Reference proteome</keyword>
<evidence type="ECO:0000313" key="12">
    <source>
        <dbReference type="Proteomes" id="UP000054558"/>
    </source>
</evidence>
<evidence type="ECO:0000256" key="2">
    <source>
        <dbReference type="ARBA" id="ARBA00004123"/>
    </source>
</evidence>
<evidence type="ECO:0000256" key="8">
    <source>
        <dbReference type="SAM" id="MobiDB-lite"/>
    </source>
</evidence>
<dbReference type="GO" id="GO:0005634">
    <property type="term" value="C:nucleus"/>
    <property type="evidence" value="ECO:0007669"/>
    <property type="project" value="UniProtKB-SubCell"/>
</dbReference>